<accession>A0A6N7W540</accession>
<protein>
    <submittedName>
        <fullName evidence="2">Helix-turn-helix domain-containing protein</fullName>
    </submittedName>
</protein>
<feature type="domain" description="HTH cro/C1-type" evidence="1">
    <location>
        <begin position="12"/>
        <end position="43"/>
    </location>
</feature>
<evidence type="ECO:0000259" key="1">
    <source>
        <dbReference type="PROSITE" id="PS50943"/>
    </source>
</evidence>
<sequence>MAEMANTPGKSLRVLRMKAGLTLDQVAKEAGVSATHLSRVETGAKKATPAWLGAVTGAIAKALLSDSESEEAA</sequence>
<dbReference type="InterPro" id="IPR001387">
    <property type="entry name" value="Cro/C1-type_HTH"/>
</dbReference>
<dbReference type="RefSeq" id="WP_154544963.1">
    <property type="nucleotide sequence ID" value="NZ_VULO01000007.1"/>
</dbReference>
<gene>
    <name evidence="2" type="ORF">FYJ24_07080</name>
</gene>
<dbReference type="GO" id="GO:0003677">
    <property type="term" value="F:DNA binding"/>
    <property type="evidence" value="ECO:0007669"/>
    <property type="project" value="InterPro"/>
</dbReference>
<dbReference type="SMART" id="SM00530">
    <property type="entry name" value="HTH_XRE"/>
    <property type="match status" value="1"/>
</dbReference>
<dbReference type="PROSITE" id="PS50943">
    <property type="entry name" value="HTH_CROC1"/>
    <property type="match status" value="1"/>
</dbReference>
<dbReference type="Proteomes" id="UP000470875">
    <property type="component" value="Unassembled WGS sequence"/>
</dbReference>
<dbReference type="AlphaFoldDB" id="A0A6N7W540"/>
<dbReference type="EMBL" id="VULO01000007">
    <property type="protein sequence ID" value="MSS84531.1"/>
    <property type="molecule type" value="Genomic_DNA"/>
</dbReference>
<proteinExistence type="predicted"/>
<reference evidence="2 3" key="1">
    <citation type="submission" date="2019-08" db="EMBL/GenBank/DDBJ databases">
        <title>In-depth cultivation of the pig gut microbiome towards novel bacterial diversity and tailored functional studies.</title>
        <authorList>
            <person name="Wylensek D."/>
            <person name="Hitch T.C.A."/>
            <person name="Clavel T."/>
        </authorList>
    </citation>
    <scope>NUCLEOTIDE SEQUENCE [LARGE SCALE GENOMIC DNA]</scope>
    <source>
        <strain evidence="2 3">WB03_NA08</strain>
    </source>
</reference>
<dbReference type="Pfam" id="PF13560">
    <property type="entry name" value="HTH_31"/>
    <property type="match status" value="1"/>
</dbReference>
<dbReference type="CDD" id="cd00093">
    <property type="entry name" value="HTH_XRE"/>
    <property type="match status" value="1"/>
</dbReference>
<dbReference type="SUPFAM" id="SSF47413">
    <property type="entry name" value="lambda repressor-like DNA-binding domains"/>
    <property type="match status" value="1"/>
</dbReference>
<dbReference type="InterPro" id="IPR010982">
    <property type="entry name" value="Lambda_DNA-bd_dom_sf"/>
</dbReference>
<comment type="caution">
    <text evidence="2">The sequence shown here is derived from an EMBL/GenBank/DDBJ whole genome shotgun (WGS) entry which is preliminary data.</text>
</comment>
<evidence type="ECO:0000313" key="2">
    <source>
        <dbReference type="EMBL" id="MSS84531.1"/>
    </source>
</evidence>
<dbReference type="Gene3D" id="1.10.260.40">
    <property type="entry name" value="lambda repressor-like DNA-binding domains"/>
    <property type="match status" value="1"/>
</dbReference>
<keyword evidence="3" id="KW-1185">Reference proteome</keyword>
<organism evidence="2 3">
    <name type="scientific">Scrofimicrobium canadense</name>
    <dbReference type="NCBI Taxonomy" id="2652290"/>
    <lineage>
        <taxon>Bacteria</taxon>
        <taxon>Bacillati</taxon>
        <taxon>Actinomycetota</taxon>
        <taxon>Actinomycetes</taxon>
        <taxon>Actinomycetales</taxon>
        <taxon>Actinomycetaceae</taxon>
        <taxon>Scrofimicrobium</taxon>
    </lineage>
</organism>
<evidence type="ECO:0000313" key="3">
    <source>
        <dbReference type="Proteomes" id="UP000470875"/>
    </source>
</evidence>
<name>A0A6N7W540_9ACTO</name>